<organism evidence="2 3">
    <name type="scientific">Algoriphagus confluentis</name>
    <dbReference type="NCBI Taxonomy" id="1697556"/>
    <lineage>
        <taxon>Bacteria</taxon>
        <taxon>Pseudomonadati</taxon>
        <taxon>Bacteroidota</taxon>
        <taxon>Cytophagia</taxon>
        <taxon>Cytophagales</taxon>
        <taxon>Cyclobacteriaceae</taxon>
        <taxon>Algoriphagus</taxon>
    </lineage>
</organism>
<dbReference type="EMBL" id="BTPD01000011">
    <property type="protein sequence ID" value="GMQ30685.1"/>
    <property type="molecule type" value="Genomic_DNA"/>
</dbReference>
<name>A0ABQ6PTV2_9BACT</name>
<evidence type="ECO:0000313" key="2">
    <source>
        <dbReference type="EMBL" id="GMQ30685.1"/>
    </source>
</evidence>
<comment type="caution">
    <text evidence="2">The sequence shown here is derived from an EMBL/GenBank/DDBJ whole genome shotgun (WGS) entry which is preliminary data.</text>
</comment>
<dbReference type="InterPro" id="IPR016181">
    <property type="entry name" value="Acyl_CoA_acyltransferase"/>
</dbReference>
<evidence type="ECO:0000259" key="1">
    <source>
        <dbReference type="PROSITE" id="PS51186"/>
    </source>
</evidence>
<dbReference type="Gene3D" id="3.40.630.30">
    <property type="match status" value="1"/>
</dbReference>
<reference evidence="2 3" key="1">
    <citation type="submission" date="2023-08" db="EMBL/GenBank/DDBJ databases">
        <title>Draft genome sequence of Algoriphagus confluentis.</title>
        <authorList>
            <person name="Takatani N."/>
            <person name="Hosokawa M."/>
            <person name="Sawabe T."/>
        </authorList>
    </citation>
    <scope>NUCLEOTIDE SEQUENCE [LARGE SCALE GENOMIC DNA]</scope>
    <source>
        <strain evidence="2 3">NBRC 111222</strain>
    </source>
</reference>
<keyword evidence="3" id="KW-1185">Reference proteome</keyword>
<dbReference type="RefSeq" id="WP_338225397.1">
    <property type="nucleotide sequence ID" value="NZ_BTPD01000011.1"/>
</dbReference>
<dbReference type="Proteomes" id="UP001338309">
    <property type="component" value="Unassembled WGS sequence"/>
</dbReference>
<dbReference type="PROSITE" id="PS51186">
    <property type="entry name" value="GNAT"/>
    <property type="match status" value="1"/>
</dbReference>
<sequence>METSLRKYTKFDYCSCLFIFRSNVPKYFTVEEFAEFEAFLKRLENGRETVGFYVIVYNKRVVACGGFGDKDNNGVYSFAWGMVHRNFHKMGFGTLLFKHRISELRKINPSHAIVLDTTQHSYKFYEKMGFRLTGITENYYTKGMHRYDMVYELEKEELSAFET</sequence>
<proteinExistence type="predicted"/>
<dbReference type="Pfam" id="PF13673">
    <property type="entry name" value="Acetyltransf_10"/>
    <property type="match status" value="1"/>
</dbReference>
<dbReference type="SUPFAM" id="SSF55729">
    <property type="entry name" value="Acyl-CoA N-acyltransferases (Nat)"/>
    <property type="match status" value="1"/>
</dbReference>
<feature type="domain" description="N-acetyltransferase" evidence="1">
    <location>
        <begin position="3"/>
        <end position="154"/>
    </location>
</feature>
<protein>
    <submittedName>
        <fullName evidence="2">GNAT family N-acetyltransferase</fullName>
    </submittedName>
</protein>
<accession>A0ABQ6PTV2</accession>
<dbReference type="CDD" id="cd04301">
    <property type="entry name" value="NAT_SF"/>
    <property type="match status" value="1"/>
</dbReference>
<dbReference type="InterPro" id="IPR000182">
    <property type="entry name" value="GNAT_dom"/>
</dbReference>
<gene>
    <name evidence="2" type="ORF">Aconfl_33280</name>
</gene>
<evidence type="ECO:0000313" key="3">
    <source>
        <dbReference type="Proteomes" id="UP001338309"/>
    </source>
</evidence>